<dbReference type="OrthoDB" id="340259at2759"/>
<dbReference type="AlphaFoldDB" id="A0A5M3N1W1"/>
<dbReference type="EMBL" id="JH711574">
    <property type="protein sequence ID" value="EIW85296.1"/>
    <property type="molecule type" value="Genomic_DNA"/>
</dbReference>
<dbReference type="Proteomes" id="UP000053558">
    <property type="component" value="Unassembled WGS sequence"/>
</dbReference>
<dbReference type="KEGG" id="cput:CONPUDRAFT_135091"/>
<dbReference type="PANTHER" id="PTHR22806">
    <property type="entry name" value="NUCLEOPORIN NUP37 P37 -RELATED"/>
    <property type="match status" value="1"/>
</dbReference>
<comment type="caution">
    <text evidence="1">The sequence shown here is derived from an EMBL/GenBank/DDBJ whole genome shotgun (WGS) entry which is preliminary data.</text>
</comment>
<accession>A0A5M3N1W1</accession>
<keyword evidence="2" id="KW-1185">Reference proteome</keyword>
<name>A0A5M3N1W1_CONPW</name>
<organism evidence="1 2">
    <name type="scientific">Coniophora puteana (strain RWD-64-598)</name>
    <name type="common">Brown rot fungus</name>
    <dbReference type="NCBI Taxonomy" id="741705"/>
    <lineage>
        <taxon>Eukaryota</taxon>
        <taxon>Fungi</taxon>
        <taxon>Dikarya</taxon>
        <taxon>Basidiomycota</taxon>
        <taxon>Agaricomycotina</taxon>
        <taxon>Agaricomycetes</taxon>
        <taxon>Agaricomycetidae</taxon>
        <taxon>Boletales</taxon>
        <taxon>Coniophorineae</taxon>
        <taxon>Coniophoraceae</taxon>
        <taxon>Coniophora</taxon>
    </lineage>
</organism>
<dbReference type="InterPro" id="IPR037626">
    <property type="entry name" value="NUP37"/>
</dbReference>
<dbReference type="Gene3D" id="2.130.10.10">
    <property type="entry name" value="YVTN repeat-like/Quinoprotein amine dehydrogenase"/>
    <property type="match status" value="1"/>
</dbReference>
<sequence length="379" mass="40786">MDSRILRYNNGSIVHVVRPCHNGDGADLIAVGGEHSVDILQATPSTSVKRVASFHVGSRITALAWSPKSVSPSAGDEWSIEIVAAAVDYSLHLLTKSHDSAEHIFQFGGGLSGHHGRINDMCYCGGQSQENVRYVATVSDDKMLMIWDLYPAVDISSNILSASSREEPVSSPTPRAQPTAYVISFPHPLTSVSPHVSSSKEFLVSDCRGSIFITDWRSDPDQVDTFARRHGTVIELVEPAALSQALTGTLAQWAGSAGWKPTTPEIVGAAYGSSFSIWDLSNIRGGKPQFSATTFPEGGKHFRWSPQRPDVFAVSGQPSSQGAMIHVYNTAYLQAQPNAVQVAPAPHCIRDFHFMAVNDGLAMVAAVDQEVLIFALGTD</sequence>
<dbReference type="PANTHER" id="PTHR22806:SF0">
    <property type="entry name" value="NUCLEOPORIN NUP37"/>
    <property type="match status" value="1"/>
</dbReference>
<dbReference type="GeneID" id="19200705"/>
<evidence type="ECO:0008006" key="3">
    <source>
        <dbReference type="Google" id="ProtNLM"/>
    </source>
</evidence>
<dbReference type="OMA" id="HGKVNDM"/>
<evidence type="ECO:0000313" key="2">
    <source>
        <dbReference type="Proteomes" id="UP000053558"/>
    </source>
</evidence>
<gene>
    <name evidence="1" type="ORF">CONPUDRAFT_135091</name>
</gene>
<dbReference type="SUPFAM" id="SSF50978">
    <property type="entry name" value="WD40 repeat-like"/>
    <property type="match status" value="1"/>
</dbReference>
<protein>
    <recommendedName>
        <fullName evidence="3">WD40 repeat-like protein</fullName>
    </recommendedName>
</protein>
<dbReference type="GO" id="GO:0031080">
    <property type="term" value="C:nuclear pore outer ring"/>
    <property type="evidence" value="ECO:0007669"/>
    <property type="project" value="InterPro"/>
</dbReference>
<evidence type="ECO:0000313" key="1">
    <source>
        <dbReference type="EMBL" id="EIW85296.1"/>
    </source>
</evidence>
<proteinExistence type="predicted"/>
<dbReference type="InterPro" id="IPR036322">
    <property type="entry name" value="WD40_repeat_dom_sf"/>
</dbReference>
<reference evidence="2" key="1">
    <citation type="journal article" date="2012" name="Science">
        <title>The Paleozoic origin of enzymatic lignin decomposition reconstructed from 31 fungal genomes.</title>
        <authorList>
            <person name="Floudas D."/>
            <person name="Binder M."/>
            <person name="Riley R."/>
            <person name="Barry K."/>
            <person name="Blanchette R.A."/>
            <person name="Henrissat B."/>
            <person name="Martinez A.T."/>
            <person name="Otillar R."/>
            <person name="Spatafora J.W."/>
            <person name="Yadav J.S."/>
            <person name="Aerts A."/>
            <person name="Benoit I."/>
            <person name="Boyd A."/>
            <person name="Carlson A."/>
            <person name="Copeland A."/>
            <person name="Coutinho P.M."/>
            <person name="de Vries R.P."/>
            <person name="Ferreira P."/>
            <person name="Findley K."/>
            <person name="Foster B."/>
            <person name="Gaskell J."/>
            <person name="Glotzer D."/>
            <person name="Gorecki P."/>
            <person name="Heitman J."/>
            <person name="Hesse C."/>
            <person name="Hori C."/>
            <person name="Igarashi K."/>
            <person name="Jurgens J.A."/>
            <person name="Kallen N."/>
            <person name="Kersten P."/>
            <person name="Kohler A."/>
            <person name="Kuees U."/>
            <person name="Kumar T.K.A."/>
            <person name="Kuo A."/>
            <person name="LaButti K."/>
            <person name="Larrondo L.F."/>
            <person name="Lindquist E."/>
            <person name="Ling A."/>
            <person name="Lombard V."/>
            <person name="Lucas S."/>
            <person name="Lundell T."/>
            <person name="Martin R."/>
            <person name="McLaughlin D.J."/>
            <person name="Morgenstern I."/>
            <person name="Morin E."/>
            <person name="Murat C."/>
            <person name="Nagy L.G."/>
            <person name="Nolan M."/>
            <person name="Ohm R.A."/>
            <person name="Patyshakuliyeva A."/>
            <person name="Rokas A."/>
            <person name="Ruiz-Duenas F.J."/>
            <person name="Sabat G."/>
            <person name="Salamov A."/>
            <person name="Samejima M."/>
            <person name="Schmutz J."/>
            <person name="Slot J.C."/>
            <person name="St John F."/>
            <person name="Stenlid J."/>
            <person name="Sun H."/>
            <person name="Sun S."/>
            <person name="Syed K."/>
            <person name="Tsang A."/>
            <person name="Wiebenga A."/>
            <person name="Young D."/>
            <person name="Pisabarro A."/>
            <person name="Eastwood D.C."/>
            <person name="Martin F."/>
            <person name="Cullen D."/>
            <person name="Grigoriev I.V."/>
            <person name="Hibbett D.S."/>
        </authorList>
    </citation>
    <scope>NUCLEOTIDE SEQUENCE [LARGE SCALE GENOMIC DNA]</scope>
    <source>
        <strain evidence="2">RWD-64-598 SS2</strain>
    </source>
</reference>
<dbReference type="InterPro" id="IPR015943">
    <property type="entry name" value="WD40/YVTN_repeat-like_dom_sf"/>
</dbReference>
<dbReference type="RefSeq" id="XP_007764827.1">
    <property type="nucleotide sequence ID" value="XM_007766637.1"/>
</dbReference>